<accession>A0A426X849</accession>
<reference evidence="1 2" key="1">
    <citation type="journal article" date="2014" name="Agronomy (Basel)">
        <title>A Draft Genome Sequence for Ensete ventricosum, the Drought-Tolerant Tree Against Hunger.</title>
        <authorList>
            <person name="Harrison J."/>
            <person name="Moore K.A."/>
            <person name="Paszkiewicz K."/>
            <person name="Jones T."/>
            <person name="Grant M."/>
            <person name="Ambacheew D."/>
            <person name="Muzemil S."/>
            <person name="Studholme D.J."/>
        </authorList>
    </citation>
    <scope>NUCLEOTIDE SEQUENCE [LARGE SCALE GENOMIC DNA]</scope>
</reference>
<organism evidence="1 2">
    <name type="scientific">Ensete ventricosum</name>
    <name type="common">Abyssinian banana</name>
    <name type="synonym">Musa ensete</name>
    <dbReference type="NCBI Taxonomy" id="4639"/>
    <lineage>
        <taxon>Eukaryota</taxon>
        <taxon>Viridiplantae</taxon>
        <taxon>Streptophyta</taxon>
        <taxon>Embryophyta</taxon>
        <taxon>Tracheophyta</taxon>
        <taxon>Spermatophyta</taxon>
        <taxon>Magnoliopsida</taxon>
        <taxon>Liliopsida</taxon>
        <taxon>Zingiberales</taxon>
        <taxon>Musaceae</taxon>
        <taxon>Ensete</taxon>
    </lineage>
</organism>
<name>A0A426X849_ENSVE</name>
<feature type="non-terminal residue" evidence="1">
    <location>
        <position position="1"/>
    </location>
</feature>
<sequence length="97" mass="10146">SPCQEAAAPATGSAPGHGRKLPLLAAALAGDTSTRKRRLCELLPLWVTAGICRPLRAGLSRSWLPLAANLVVGGRPYMGASRGWSPLLLLIAFATKM</sequence>
<comment type="caution">
    <text evidence="1">The sequence shown here is derived from an EMBL/GenBank/DDBJ whole genome shotgun (WGS) entry which is preliminary data.</text>
</comment>
<gene>
    <name evidence="1" type="ORF">B296_00039938</name>
</gene>
<evidence type="ECO:0000313" key="1">
    <source>
        <dbReference type="EMBL" id="RRT35656.1"/>
    </source>
</evidence>
<dbReference type="AlphaFoldDB" id="A0A426X849"/>
<protein>
    <submittedName>
        <fullName evidence="1">Uncharacterized protein</fullName>
    </submittedName>
</protein>
<dbReference type="Proteomes" id="UP000287651">
    <property type="component" value="Unassembled WGS sequence"/>
</dbReference>
<proteinExistence type="predicted"/>
<dbReference type="EMBL" id="AMZH03024698">
    <property type="protein sequence ID" value="RRT35656.1"/>
    <property type="molecule type" value="Genomic_DNA"/>
</dbReference>
<evidence type="ECO:0000313" key="2">
    <source>
        <dbReference type="Proteomes" id="UP000287651"/>
    </source>
</evidence>